<dbReference type="AlphaFoldDB" id="C1DSA5"/>
<dbReference type="PANTHER" id="PTHR46889:SF6">
    <property type="entry name" value="TRANSPOSASE INSF FOR INSERTION SEQUENCE IS3B"/>
    <property type="match status" value="1"/>
</dbReference>
<name>C1DSA5_AZOVD</name>
<dbReference type="HOGENOM" id="CLU_027402_41_5_6"/>
<dbReference type="InterPro" id="IPR050900">
    <property type="entry name" value="Transposase_IS3/IS150/IS904"/>
</dbReference>
<dbReference type="EMBL" id="CP001157">
    <property type="protein sequence ID" value="ACO77860.1"/>
    <property type="molecule type" value="Genomic_DNA"/>
</dbReference>
<dbReference type="Proteomes" id="UP000002424">
    <property type="component" value="Chromosome"/>
</dbReference>
<gene>
    <name evidence="4" type="ordered locus">Avin_16450</name>
</gene>
<dbReference type="GO" id="GO:0015074">
    <property type="term" value="P:DNA integration"/>
    <property type="evidence" value="ECO:0007669"/>
    <property type="project" value="InterPro"/>
</dbReference>
<dbReference type="InterPro" id="IPR012337">
    <property type="entry name" value="RNaseH-like_sf"/>
</dbReference>
<sequence length="127" mass="14531">MRHWPWPSGLVSVRPPNNSACSLPSSTAGGASNSRTRQYCSAAYQKLIRAHQLRCSMSAKGNCYDNACAESFFHSLKVECIHGERFDTRARMRATVFEYIEVDYNRQRRHSTQGYISPEFFELRMSA</sequence>
<comment type="function">
    <text evidence="1">Involved in the transposition of the insertion sequence IS3.</text>
</comment>
<proteinExistence type="inferred from homology"/>
<evidence type="ECO:0000256" key="2">
    <source>
        <dbReference type="ARBA" id="ARBA00043964"/>
    </source>
</evidence>
<evidence type="ECO:0000256" key="1">
    <source>
        <dbReference type="ARBA" id="ARBA00037276"/>
    </source>
</evidence>
<dbReference type="Pfam" id="PF13333">
    <property type="entry name" value="rve_2"/>
    <property type="match status" value="1"/>
</dbReference>
<comment type="similarity">
    <text evidence="2">Belongs to the transposase IS3/IS150/IS904 family.</text>
</comment>
<feature type="domain" description="Integrase catalytic" evidence="3">
    <location>
        <begin position="70"/>
        <end position="122"/>
    </location>
</feature>
<evidence type="ECO:0000259" key="3">
    <source>
        <dbReference type="Pfam" id="PF13333"/>
    </source>
</evidence>
<keyword evidence="5" id="KW-1185">Reference proteome</keyword>
<dbReference type="GO" id="GO:0003676">
    <property type="term" value="F:nucleic acid binding"/>
    <property type="evidence" value="ECO:0007669"/>
    <property type="project" value="InterPro"/>
</dbReference>
<dbReference type="PANTHER" id="PTHR46889">
    <property type="entry name" value="TRANSPOSASE INSF FOR INSERTION SEQUENCE IS3B-RELATED"/>
    <property type="match status" value="1"/>
</dbReference>
<dbReference type="KEGG" id="avn:Avin_16450"/>
<dbReference type="InterPro" id="IPR001584">
    <property type="entry name" value="Integrase_cat-core"/>
</dbReference>
<reference evidence="4 5" key="1">
    <citation type="journal article" date="2009" name="J. Bacteriol.">
        <title>Genome sequence of Azotobacter vinelandii, an obligate aerobe specialized to support diverse anaerobic metabolic processes.</title>
        <authorList>
            <person name="Setubal J.C."/>
            <person name="dos Santos P."/>
            <person name="Goldman B.S."/>
            <person name="Ertesvag H."/>
            <person name="Espin G."/>
            <person name="Rubio L.M."/>
            <person name="Valla S."/>
            <person name="Almeida N.F."/>
            <person name="Balasubramanian D."/>
            <person name="Cromes L."/>
            <person name="Curatti L."/>
            <person name="Du Z."/>
            <person name="Godsy E."/>
            <person name="Goodner B."/>
            <person name="Hellner-Burris K."/>
            <person name="Hernandez J.A."/>
            <person name="Houmiel K."/>
            <person name="Imperial J."/>
            <person name="Kennedy C."/>
            <person name="Larson T.J."/>
            <person name="Latreille P."/>
            <person name="Ligon L.S."/>
            <person name="Lu J."/>
            <person name="Maerk M."/>
            <person name="Miller N.M."/>
            <person name="Norton S."/>
            <person name="O'Carroll I.P."/>
            <person name="Paulsen I."/>
            <person name="Raulfs E.C."/>
            <person name="Roemer R."/>
            <person name="Rosser J."/>
            <person name="Segura D."/>
            <person name="Slater S."/>
            <person name="Stricklin S.L."/>
            <person name="Studholme D.J."/>
            <person name="Sun J."/>
            <person name="Viana C.J."/>
            <person name="Wallin E."/>
            <person name="Wang B."/>
            <person name="Wheeler C."/>
            <person name="Zhu H."/>
            <person name="Dean D.R."/>
            <person name="Dixon R."/>
            <person name="Wood D."/>
        </authorList>
    </citation>
    <scope>NUCLEOTIDE SEQUENCE [LARGE SCALE GENOMIC DNA]</scope>
    <source>
        <strain evidence="5">DJ / ATCC BAA-1303</strain>
    </source>
</reference>
<dbReference type="InterPro" id="IPR036397">
    <property type="entry name" value="RNaseH_sf"/>
</dbReference>
<accession>C1DSA5</accession>
<dbReference type="eggNOG" id="COG2801">
    <property type="taxonomic scope" value="Bacteria"/>
</dbReference>
<evidence type="ECO:0000313" key="5">
    <source>
        <dbReference type="Proteomes" id="UP000002424"/>
    </source>
</evidence>
<dbReference type="Gene3D" id="3.30.420.10">
    <property type="entry name" value="Ribonuclease H-like superfamily/Ribonuclease H"/>
    <property type="match status" value="1"/>
</dbReference>
<dbReference type="EnsemblBacteria" id="ACO77860">
    <property type="protein sequence ID" value="ACO77860"/>
    <property type="gene ID" value="Avin_16450"/>
</dbReference>
<organism evidence="4 5">
    <name type="scientific">Azotobacter vinelandii (strain DJ / ATCC BAA-1303)</name>
    <dbReference type="NCBI Taxonomy" id="322710"/>
    <lineage>
        <taxon>Bacteria</taxon>
        <taxon>Pseudomonadati</taxon>
        <taxon>Pseudomonadota</taxon>
        <taxon>Gammaproteobacteria</taxon>
        <taxon>Pseudomonadales</taxon>
        <taxon>Pseudomonadaceae</taxon>
        <taxon>Azotobacter</taxon>
    </lineage>
</organism>
<evidence type="ECO:0000313" key="4">
    <source>
        <dbReference type="EMBL" id="ACO77860.1"/>
    </source>
</evidence>
<protein>
    <recommendedName>
        <fullName evidence="3">Integrase catalytic domain-containing protein</fullName>
    </recommendedName>
</protein>
<dbReference type="SUPFAM" id="SSF53098">
    <property type="entry name" value="Ribonuclease H-like"/>
    <property type="match status" value="1"/>
</dbReference>